<feature type="repeat" description="TPR" evidence="8">
    <location>
        <begin position="137"/>
        <end position="170"/>
    </location>
</feature>
<comment type="pathway">
    <text evidence="1">Protein modification; protein glycosylation.</text>
</comment>
<protein>
    <recommendedName>
        <fullName evidence="3">protein O-GlcNAc transferase</fullName>
        <ecNumber evidence="3">2.4.1.255</ecNumber>
    </recommendedName>
</protein>
<dbReference type="Gene3D" id="1.20.5.340">
    <property type="match status" value="1"/>
</dbReference>
<evidence type="ECO:0000256" key="1">
    <source>
        <dbReference type="ARBA" id="ARBA00004922"/>
    </source>
</evidence>
<evidence type="ECO:0000256" key="4">
    <source>
        <dbReference type="ARBA" id="ARBA00022676"/>
    </source>
</evidence>
<dbReference type="PROSITE" id="PS50005">
    <property type="entry name" value="TPR"/>
    <property type="match status" value="5"/>
</dbReference>
<dbReference type="PANTHER" id="PTHR44366:SF1">
    <property type="entry name" value="UDP-N-ACETYLGLUCOSAMINE--PEPTIDE N-ACETYLGLUCOSAMINYLTRANSFERASE 110 KDA SUBUNIT"/>
    <property type="match status" value="1"/>
</dbReference>
<feature type="repeat" description="TPR" evidence="8">
    <location>
        <begin position="103"/>
        <end position="136"/>
    </location>
</feature>
<evidence type="ECO:0000256" key="6">
    <source>
        <dbReference type="ARBA" id="ARBA00022737"/>
    </source>
</evidence>
<evidence type="ECO:0000313" key="11">
    <source>
        <dbReference type="EMBL" id="QTA90106.1"/>
    </source>
</evidence>
<evidence type="ECO:0000256" key="5">
    <source>
        <dbReference type="ARBA" id="ARBA00022679"/>
    </source>
</evidence>
<evidence type="ECO:0000256" key="7">
    <source>
        <dbReference type="ARBA" id="ARBA00022803"/>
    </source>
</evidence>
<evidence type="ECO:0000259" key="10">
    <source>
        <dbReference type="Pfam" id="PF13844"/>
    </source>
</evidence>
<dbReference type="InterPro" id="IPR019734">
    <property type="entry name" value="TPR_rpt"/>
</dbReference>
<feature type="domain" description="O-GlcNAc transferase C-terminal" evidence="10">
    <location>
        <begin position="538"/>
        <end position="708"/>
    </location>
</feature>
<keyword evidence="6" id="KW-0677">Repeat</keyword>
<organism evidence="11 12">
    <name type="scientific">Desulfonema magnum</name>
    <dbReference type="NCBI Taxonomy" id="45655"/>
    <lineage>
        <taxon>Bacteria</taxon>
        <taxon>Pseudomonadati</taxon>
        <taxon>Thermodesulfobacteriota</taxon>
        <taxon>Desulfobacteria</taxon>
        <taxon>Desulfobacterales</taxon>
        <taxon>Desulfococcaceae</taxon>
        <taxon>Desulfonema</taxon>
    </lineage>
</organism>
<dbReference type="SMART" id="SM00028">
    <property type="entry name" value="TPR"/>
    <property type="match status" value="6"/>
</dbReference>
<dbReference type="AlphaFoldDB" id="A0A975BR15"/>
<evidence type="ECO:0000313" key="12">
    <source>
        <dbReference type="Proteomes" id="UP000663722"/>
    </source>
</evidence>
<dbReference type="Gene3D" id="3.40.50.11380">
    <property type="match status" value="1"/>
</dbReference>
<sequence>MDKELNKAIQYHQAGQLQQAEEIYKKILEIHPNHPDALHLLGVAAHQVGNNEKAVNLIAKAIQLNPDNPNYYNNLGASFRNQGKLDEAVSCYQKTLQVKPDYAEAYNNMGNVFREMGRTDEAISCYQKALQLRPGLMRGYNNLAAAFRDQGKIDEAISCYQKAVEIQPDDVKAYDRMGNAFRDQGKTDQAMSCYQSALQIKPDFGIEVKKALLVPVINESKEQISQSRKHLIQQLDALKNKGIRLEDPNQQIGTTNFYLAYHGLNDKDIQKKIADFYIHACPELETRNSKLETRNSKLETRNLKLETRNSKLETRNSKLETRNSKLETRNSELGTRNSKLETRNSKLETRNSKLETRNSESSISASSFKFQVPSSKFPIKIGFVSMHLYHPSQQTVGKLNQGIIKNLSKEKFHVTLFCFSEKQKTVADTFGADEVVVLPNHLKKAREKIAEHSLDILFYPDIGMDSLTYFLAFSRLAPVQCVTSGHPVTTGIPNIDYFISSDTIEPPDGDEHYSECLVRLKRLNICYERPKIPDIPLSREEFGLPVDRHLYVCPQAIFKFHPDFDLALGAILRRDPLGLFVLLEGSYPHFTKLWRNRFIRQFPDMTDRIRFISFMSHKNFLSLLMLSDVLIDPPYFGGGNTSYESFACGVPVVTWPGPFMRGRVTLALCKQMGVTDCVANDAPSYINIALRLANDKTWRDEVRSKIRANADVLFEDIEMVHELEDFFEKAVIEVSPVSSFKFQVSSFDIENEFKKAVQYHEAGETGKAEEIYKKYLK</sequence>
<feature type="compositionally biased region" description="Basic and acidic residues" evidence="9">
    <location>
        <begin position="292"/>
        <end position="330"/>
    </location>
</feature>
<dbReference type="GO" id="GO:0097363">
    <property type="term" value="F:protein O-acetylglucosaminyltransferase activity"/>
    <property type="evidence" value="ECO:0007669"/>
    <property type="project" value="UniProtKB-EC"/>
</dbReference>
<feature type="compositionally biased region" description="Basic and acidic residues" evidence="9">
    <location>
        <begin position="338"/>
        <end position="358"/>
    </location>
</feature>
<dbReference type="SUPFAM" id="SSF53756">
    <property type="entry name" value="UDP-Glycosyltransferase/glycogen phosphorylase"/>
    <property type="match status" value="1"/>
</dbReference>
<evidence type="ECO:0000256" key="2">
    <source>
        <dbReference type="ARBA" id="ARBA00005386"/>
    </source>
</evidence>
<dbReference type="Pfam" id="PF13424">
    <property type="entry name" value="TPR_12"/>
    <property type="match status" value="3"/>
</dbReference>
<dbReference type="Proteomes" id="UP000663722">
    <property type="component" value="Chromosome"/>
</dbReference>
<evidence type="ECO:0000256" key="9">
    <source>
        <dbReference type="SAM" id="MobiDB-lite"/>
    </source>
</evidence>
<keyword evidence="7 8" id="KW-0802">TPR repeat</keyword>
<dbReference type="InterPro" id="IPR037919">
    <property type="entry name" value="OGT"/>
</dbReference>
<dbReference type="Gene3D" id="3.40.50.2000">
    <property type="entry name" value="Glycogen Phosphorylase B"/>
    <property type="match status" value="1"/>
</dbReference>
<feature type="repeat" description="TPR" evidence="8">
    <location>
        <begin position="171"/>
        <end position="204"/>
    </location>
</feature>
<dbReference type="KEGG" id="dmm:dnm_061670"/>
<dbReference type="InterPro" id="IPR029489">
    <property type="entry name" value="OGT/SEC/SPY_C"/>
</dbReference>
<comment type="similarity">
    <text evidence="2">Belongs to the glycosyltransferase 41 family. O-GlcNAc transferase subfamily.</text>
</comment>
<dbReference type="Gene3D" id="1.25.40.10">
    <property type="entry name" value="Tetratricopeptide repeat domain"/>
    <property type="match status" value="5"/>
</dbReference>
<dbReference type="EC" id="2.4.1.255" evidence="3"/>
<accession>A0A975BR15</accession>
<keyword evidence="4" id="KW-0328">Glycosyltransferase</keyword>
<name>A0A975BR15_9BACT</name>
<gene>
    <name evidence="11" type="ORF">dnm_061670</name>
</gene>
<dbReference type="PANTHER" id="PTHR44366">
    <property type="entry name" value="UDP-N-ACETYLGLUCOSAMINE--PEPTIDE N-ACETYLGLUCOSAMINYLTRANSFERASE 110 KDA SUBUNIT"/>
    <property type="match status" value="1"/>
</dbReference>
<feature type="repeat" description="TPR" evidence="8">
    <location>
        <begin position="35"/>
        <end position="68"/>
    </location>
</feature>
<dbReference type="PROSITE" id="PS50293">
    <property type="entry name" value="TPR_REGION"/>
    <property type="match status" value="4"/>
</dbReference>
<evidence type="ECO:0000256" key="8">
    <source>
        <dbReference type="PROSITE-ProRule" id="PRU00339"/>
    </source>
</evidence>
<proteinExistence type="inferred from homology"/>
<dbReference type="GO" id="GO:0006493">
    <property type="term" value="P:protein O-linked glycosylation"/>
    <property type="evidence" value="ECO:0007669"/>
    <property type="project" value="InterPro"/>
</dbReference>
<dbReference type="SUPFAM" id="SSF48452">
    <property type="entry name" value="TPR-like"/>
    <property type="match status" value="1"/>
</dbReference>
<evidence type="ECO:0000256" key="3">
    <source>
        <dbReference type="ARBA" id="ARBA00011970"/>
    </source>
</evidence>
<reference evidence="11" key="1">
    <citation type="journal article" date="2021" name="Microb. Physiol.">
        <title>Proteogenomic Insights into the Physiology of Marine, Sulfate-Reducing, Filamentous Desulfonema limicola and Desulfonema magnum.</title>
        <authorList>
            <person name="Schnaars V."/>
            <person name="Wohlbrand L."/>
            <person name="Scheve S."/>
            <person name="Hinrichs C."/>
            <person name="Reinhardt R."/>
            <person name="Rabus R."/>
        </authorList>
    </citation>
    <scope>NUCLEOTIDE SEQUENCE</scope>
    <source>
        <strain evidence="11">4be13</strain>
    </source>
</reference>
<dbReference type="EMBL" id="CP061800">
    <property type="protein sequence ID" value="QTA90106.1"/>
    <property type="molecule type" value="Genomic_DNA"/>
</dbReference>
<keyword evidence="5" id="KW-0808">Transferase</keyword>
<keyword evidence="12" id="KW-1185">Reference proteome</keyword>
<dbReference type="Pfam" id="PF13844">
    <property type="entry name" value="Glyco_transf_41"/>
    <property type="match status" value="1"/>
</dbReference>
<feature type="region of interest" description="Disordered" evidence="9">
    <location>
        <begin position="292"/>
        <end position="358"/>
    </location>
</feature>
<dbReference type="InterPro" id="IPR011990">
    <property type="entry name" value="TPR-like_helical_dom_sf"/>
</dbReference>
<feature type="repeat" description="TPR" evidence="8">
    <location>
        <begin position="69"/>
        <end position="102"/>
    </location>
</feature>
<dbReference type="RefSeq" id="WP_207678458.1">
    <property type="nucleotide sequence ID" value="NZ_CP061800.1"/>
</dbReference>